<dbReference type="InterPro" id="IPR052916">
    <property type="entry name" value="Type-I_RE_MTase_Subunit"/>
</dbReference>
<accession>A0AAE8VWK9</accession>
<dbReference type="PROSITE" id="PS50096">
    <property type="entry name" value="IQ"/>
    <property type="match status" value="1"/>
</dbReference>
<dbReference type="RefSeq" id="WP_009294525.1">
    <property type="nucleotide sequence ID" value="NZ_JARAVA010000362.1"/>
</dbReference>
<dbReference type="PANTHER" id="PTHR42998">
    <property type="entry name" value="TYPE I RESTRICTION ENZYME HINDVIIP M PROTEIN-RELATED"/>
    <property type="match status" value="1"/>
</dbReference>
<name>A0AAE8VWK9_9ACTN</name>
<dbReference type="Proteomes" id="UP000318720">
    <property type="component" value="Unassembled WGS sequence"/>
</dbReference>
<evidence type="ECO:0000313" key="2">
    <source>
        <dbReference type="EMBL" id="TQE22019.1"/>
    </source>
</evidence>
<dbReference type="Pfam" id="PF02384">
    <property type="entry name" value="N6_Mtase"/>
    <property type="match status" value="1"/>
</dbReference>
<organism evidence="2 3">
    <name type="scientific">Streptomyces ipomoeae</name>
    <dbReference type="NCBI Taxonomy" id="103232"/>
    <lineage>
        <taxon>Bacteria</taxon>
        <taxon>Bacillati</taxon>
        <taxon>Actinomycetota</taxon>
        <taxon>Actinomycetes</taxon>
        <taxon>Kitasatosporales</taxon>
        <taxon>Streptomycetaceae</taxon>
        <taxon>Streptomyces</taxon>
    </lineage>
</organism>
<reference evidence="2 3" key="1">
    <citation type="submission" date="2019-03" db="EMBL/GenBank/DDBJ databases">
        <title>Comparative genomic analyses of the sweetpotato soil rot pathogen, Streptomyces ipomoeae.</title>
        <authorList>
            <person name="Ruschel Soares N."/>
            <person name="Badger J.H."/>
            <person name="Huguet-Tapia J.C."/>
            <person name="Clark C.A."/>
            <person name="Pettis G.S."/>
        </authorList>
    </citation>
    <scope>NUCLEOTIDE SEQUENCE [LARGE SCALE GENOMIC DNA]</scope>
    <source>
        <strain evidence="2 3">88-35</strain>
    </source>
</reference>
<comment type="caution">
    <text evidence="2">The sequence shown here is derived from an EMBL/GenBank/DDBJ whole genome shotgun (WGS) entry which is preliminary data.</text>
</comment>
<dbReference type="CDD" id="cd02440">
    <property type="entry name" value="AdoMet_MTases"/>
    <property type="match status" value="1"/>
</dbReference>
<feature type="domain" description="DNA methylase adenine-specific" evidence="1">
    <location>
        <begin position="291"/>
        <end position="495"/>
    </location>
</feature>
<dbReference type="PRINTS" id="PR00507">
    <property type="entry name" value="N12N6MTFRASE"/>
</dbReference>
<dbReference type="AlphaFoldDB" id="A0AAE8VWK9"/>
<dbReference type="InterPro" id="IPR003356">
    <property type="entry name" value="DNA_methylase_A-5"/>
</dbReference>
<proteinExistence type="predicted"/>
<protein>
    <recommendedName>
        <fullName evidence="1">DNA methylase adenine-specific domain-containing protein</fullName>
    </recommendedName>
</protein>
<evidence type="ECO:0000259" key="1">
    <source>
        <dbReference type="Pfam" id="PF02384"/>
    </source>
</evidence>
<dbReference type="GO" id="GO:0008170">
    <property type="term" value="F:N-methyltransferase activity"/>
    <property type="evidence" value="ECO:0007669"/>
    <property type="project" value="InterPro"/>
</dbReference>
<dbReference type="GO" id="GO:0003677">
    <property type="term" value="F:DNA binding"/>
    <property type="evidence" value="ECO:0007669"/>
    <property type="project" value="InterPro"/>
</dbReference>
<sequence length="556" mass="62832">MSAKNSAPEEAVRQRVLADLKKLGWKETRLQKEWRVPDTPHDLTKRERGQSFDACGRADLAAFADDSGESHALQVLFEFKAPSISEGKEQLMRYMASEPVVRMGYWTNGNESLAVYKSHTNDWIEQKNAPLPHPGEDLTAPPATPPTWNDLVVPTEAQLSAALRRLVATVVVSDSRSTRREDQLRELLHVILVKVESDAWSSSSANQDKPVPFRIYGDKASMLHVTADQIQQQFRSYFARQKNRVFNPDDRDEILLREETIFAVVDILSPWRILGDQVDLLSKAFQIFRTKALKSGEGQFLTPQRVIRPCVSIMEITSRDKVIDPACGTGGFIVEALRQVQEREFPGDDETWRLVKFANDNLYGVDLDPLNVKLARAMMIAMRDGSTHVLLGDAVRQHTWPAKFPRLKEELGGDSNSFVAESFTVVLTNPPFGEDLKVKASDARAAGYTISKAAASGRKEYVDLEIGLMYLELAHRLLQVGGRVGIILPETYFFSYKYRWLPSWMEGRFALRGMFNIAMEAFEEFCRAKTNFYVFEKIGNGPEGMVQEELTEESEA</sequence>
<dbReference type="SUPFAM" id="SSF53335">
    <property type="entry name" value="S-adenosyl-L-methionine-dependent methyltransferases"/>
    <property type="match status" value="1"/>
</dbReference>
<dbReference type="PANTHER" id="PTHR42998:SF1">
    <property type="entry name" value="TYPE I RESTRICTION ENZYME HINDI METHYLASE SUBUNIT"/>
    <property type="match status" value="1"/>
</dbReference>
<gene>
    <name evidence="2" type="ORF">Sipo8835_37190</name>
</gene>
<dbReference type="Gene3D" id="3.40.50.150">
    <property type="entry name" value="Vaccinia Virus protein VP39"/>
    <property type="match status" value="1"/>
</dbReference>
<dbReference type="EMBL" id="SPAZ01000287">
    <property type="protein sequence ID" value="TQE22019.1"/>
    <property type="molecule type" value="Genomic_DNA"/>
</dbReference>
<evidence type="ECO:0000313" key="3">
    <source>
        <dbReference type="Proteomes" id="UP000318720"/>
    </source>
</evidence>
<dbReference type="InterPro" id="IPR029063">
    <property type="entry name" value="SAM-dependent_MTases_sf"/>
</dbReference>